<proteinExistence type="inferred from homology"/>
<dbReference type="InterPro" id="IPR039809">
    <property type="entry name" value="Chemokine_b/g/d"/>
</dbReference>
<dbReference type="RefSeq" id="XP_031443282.1">
    <property type="nucleotide sequence ID" value="XM_031587422.2"/>
</dbReference>
<dbReference type="InterPro" id="IPR001811">
    <property type="entry name" value="Chemokine_IL8-like_dom"/>
</dbReference>
<comment type="subcellular location">
    <subcellularLocation>
        <location evidence="1">Secreted</location>
    </subcellularLocation>
</comment>
<accession>A0A6P8H6I6</accession>
<feature type="chain" id="PRO_5027731228" evidence="6">
    <location>
        <begin position="19"/>
        <end position="112"/>
    </location>
</feature>
<evidence type="ECO:0000256" key="6">
    <source>
        <dbReference type="SAM" id="SignalP"/>
    </source>
</evidence>
<dbReference type="GeneID" id="116225231"/>
<dbReference type="InterPro" id="IPR001089">
    <property type="entry name" value="Chemokine_CXC"/>
</dbReference>
<dbReference type="GO" id="GO:0005615">
    <property type="term" value="C:extracellular space"/>
    <property type="evidence" value="ECO:0007669"/>
    <property type="project" value="UniProtKB-KW"/>
</dbReference>
<dbReference type="CDD" id="cd00273">
    <property type="entry name" value="Chemokine_CXC"/>
    <property type="match status" value="1"/>
</dbReference>
<comment type="similarity">
    <text evidence="2">Belongs to the intercrine alpha (chemokine CxC) family.</text>
</comment>
<dbReference type="PANTHER" id="PTHR12015">
    <property type="entry name" value="SMALL INDUCIBLE CYTOKINE A"/>
    <property type="match status" value="1"/>
</dbReference>
<organism evidence="8 9">
    <name type="scientific">Clupea harengus</name>
    <name type="common">Atlantic herring</name>
    <dbReference type="NCBI Taxonomy" id="7950"/>
    <lineage>
        <taxon>Eukaryota</taxon>
        <taxon>Metazoa</taxon>
        <taxon>Chordata</taxon>
        <taxon>Craniata</taxon>
        <taxon>Vertebrata</taxon>
        <taxon>Euteleostomi</taxon>
        <taxon>Actinopterygii</taxon>
        <taxon>Neopterygii</taxon>
        <taxon>Teleostei</taxon>
        <taxon>Clupei</taxon>
        <taxon>Clupeiformes</taxon>
        <taxon>Clupeoidei</taxon>
        <taxon>Clupeidae</taxon>
        <taxon>Clupea</taxon>
    </lineage>
</organism>
<dbReference type="SMART" id="SM00199">
    <property type="entry name" value="SCY"/>
    <property type="match status" value="1"/>
</dbReference>
<keyword evidence="4" id="KW-0964">Secreted</keyword>
<dbReference type="Proteomes" id="UP000515152">
    <property type="component" value="Chromosome 20"/>
</dbReference>
<keyword evidence="6" id="KW-0732">Signal</keyword>
<feature type="signal peptide" evidence="6">
    <location>
        <begin position="1"/>
        <end position="18"/>
    </location>
</feature>
<feature type="region of interest" description="Disordered" evidence="5">
    <location>
        <begin position="92"/>
        <end position="112"/>
    </location>
</feature>
<dbReference type="Gene3D" id="2.40.50.40">
    <property type="match status" value="1"/>
</dbReference>
<gene>
    <name evidence="9" type="primary">LOC116225231</name>
</gene>
<dbReference type="GO" id="GO:0006955">
    <property type="term" value="P:immune response"/>
    <property type="evidence" value="ECO:0007669"/>
    <property type="project" value="InterPro"/>
</dbReference>
<dbReference type="InterPro" id="IPR036048">
    <property type="entry name" value="Interleukin_8-like_sf"/>
</dbReference>
<evidence type="ECO:0000259" key="7">
    <source>
        <dbReference type="SMART" id="SM00199"/>
    </source>
</evidence>
<dbReference type="GO" id="GO:0006952">
    <property type="term" value="P:defense response"/>
    <property type="evidence" value="ECO:0007669"/>
    <property type="project" value="InterPro"/>
</dbReference>
<sequence length="112" mass="12218">MDNRVLLLLTLSTCVALAQNMGSSMGQRCVCRRIRGKFGSPKQIMDIQILPPSHSCDKLEIVVSLKNGLQYCMNPKAENVEKVIRSIIAMKKKATAPSTTTTSTTSSSSNDE</sequence>
<name>A0A6P8H6I6_CLUHA</name>
<dbReference type="OrthoDB" id="8872899at2759"/>
<dbReference type="SUPFAM" id="SSF54117">
    <property type="entry name" value="Interleukin 8-like chemokines"/>
    <property type="match status" value="1"/>
</dbReference>
<evidence type="ECO:0000256" key="5">
    <source>
        <dbReference type="SAM" id="MobiDB-lite"/>
    </source>
</evidence>
<dbReference type="Pfam" id="PF00048">
    <property type="entry name" value="IL8"/>
    <property type="match status" value="1"/>
</dbReference>
<dbReference type="InterPro" id="IPR033899">
    <property type="entry name" value="CXC_Chemokine_domain"/>
</dbReference>
<feature type="domain" description="Chemokine interleukin-8-like" evidence="7">
    <location>
        <begin position="26"/>
        <end position="87"/>
    </location>
</feature>
<evidence type="ECO:0000256" key="4">
    <source>
        <dbReference type="ARBA" id="ARBA00022525"/>
    </source>
</evidence>
<dbReference type="PANTHER" id="PTHR12015:SF198">
    <property type="entry name" value="PLATELET BASIC PROTEIN"/>
    <property type="match status" value="1"/>
</dbReference>
<reference evidence="9" key="1">
    <citation type="submission" date="2025-08" db="UniProtKB">
        <authorList>
            <consortium name="RefSeq"/>
        </authorList>
    </citation>
    <scope>IDENTIFICATION</scope>
</reference>
<feature type="compositionally biased region" description="Low complexity" evidence="5">
    <location>
        <begin position="98"/>
        <end position="112"/>
    </location>
</feature>
<keyword evidence="8" id="KW-1185">Reference proteome</keyword>
<evidence type="ECO:0000256" key="1">
    <source>
        <dbReference type="ARBA" id="ARBA00004613"/>
    </source>
</evidence>
<protein>
    <submittedName>
        <fullName evidence="9">Alveolar macrophage chemotactic factor-like</fullName>
    </submittedName>
</protein>
<dbReference type="PRINTS" id="PR00436">
    <property type="entry name" value="INTERLEUKIN8"/>
</dbReference>
<evidence type="ECO:0000313" key="9">
    <source>
        <dbReference type="RefSeq" id="XP_031443282.1"/>
    </source>
</evidence>
<dbReference type="AlphaFoldDB" id="A0A6P8H6I6"/>
<keyword evidence="3" id="KW-0202">Cytokine</keyword>
<evidence type="ECO:0000256" key="2">
    <source>
        <dbReference type="ARBA" id="ARBA00010665"/>
    </source>
</evidence>
<evidence type="ECO:0000256" key="3">
    <source>
        <dbReference type="ARBA" id="ARBA00022514"/>
    </source>
</evidence>
<dbReference type="GO" id="GO:0008009">
    <property type="term" value="F:chemokine activity"/>
    <property type="evidence" value="ECO:0007669"/>
    <property type="project" value="InterPro"/>
</dbReference>
<evidence type="ECO:0000313" key="8">
    <source>
        <dbReference type="Proteomes" id="UP000515152"/>
    </source>
</evidence>
<dbReference type="KEGG" id="char:116225231"/>
<dbReference type="PRINTS" id="PR00437">
    <property type="entry name" value="SMALLCYTKCXC"/>
</dbReference>